<reference evidence="1" key="1">
    <citation type="journal article" date="2014" name="Front. Microbiol.">
        <title>High frequency of phylogenetically diverse reductive dehalogenase-homologous genes in deep subseafloor sedimentary metagenomes.</title>
        <authorList>
            <person name="Kawai M."/>
            <person name="Futagami T."/>
            <person name="Toyoda A."/>
            <person name="Takaki Y."/>
            <person name="Nishi S."/>
            <person name="Hori S."/>
            <person name="Arai W."/>
            <person name="Tsubouchi T."/>
            <person name="Morono Y."/>
            <person name="Uchiyama I."/>
            <person name="Ito T."/>
            <person name="Fujiyama A."/>
            <person name="Inagaki F."/>
            <person name="Takami H."/>
        </authorList>
    </citation>
    <scope>NUCLEOTIDE SEQUENCE</scope>
    <source>
        <strain evidence="1">Expedition CK06-06</strain>
    </source>
</reference>
<name>X1QS03_9ZZZZ</name>
<gene>
    <name evidence="1" type="ORF">S12H4_06805</name>
</gene>
<dbReference type="AlphaFoldDB" id="X1QS03"/>
<proteinExistence type="predicted"/>
<evidence type="ECO:0000313" key="1">
    <source>
        <dbReference type="EMBL" id="GAI71352.1"/>
    </source>
</evidence>
<protein>
    <submittedName>
        <fullName evidence="1">Uncharacterized protein</fullName>
    </submittedName>
</protein>
<accession>X1QS03</accession>
<organism evidence="1">
    <name type="scientific">marine sediment metagenome</name>
    <dbReference type="NCBI Taxonomy" id="412755"/>
    <lineage>
        <taxon>unclassified sequences</taxon>
        <taxon>metagenomes</taxon>
        <taxon>ecological metagenomes</taxon>
    </lineage>
</organism>
<sequence>MFHKIIVGIVRRFLKKTQAWVDKTPGAISVSMDIGDRTIVLAEKKHENARQVRQEIFSGTGDKNRPQ</sequence>
<dbReference type="EMBL" id="BARW01002444">
    <property type="protein sequence ID" value="GAI71352.1"/>
    <property type="molecule type" value="Genomic_DNA"/>
</dbReference>
<comment type="caution">
    <text evidence="1">The sequence shown here is derived from an EMBL/GenBank/DDBJ whole genome shotgun (WGS) entry which is preliminary data.</text>
</comment>